<feature type="transmembrane region" description="Helical" evidence="13">
    <location>
        <begin position="272"/>
        <end position="293"/>
    </location>
</feature>
<keyword evidence="8" id="KW-0460">Magnesium</keyword>
<dbReference type="Proteomes" id="UP000253141">
    <property type="component" value="Unassembled WGS sequence"/>
</dbReference>
<dbReference type="OrthoDB" id="909834at2"/>
<feature type="transmembrane region" description="Helical" evidence="13">
    <location>
        <begin position="440"/>
        <end position="459"/>
    </location>
</feature>
<keyword evidence="10 13" id="KW-1133">Transmembrane helix</keyword>
<keyword evidence="3" id="KW-0813">Transport</keyword>
<dbReference type="Gene3D" id="3.40.1110.10">
    <property type="entry name" value="Calcium-transporting ATPase, cytoplasmic domain N"/>
    <property type="match status" value="1"/>
</dbReference>
<dbReference type="PANTHER" id="PTHR43520:SF5">
    <property type="entry name" value="CATION-TRANSPORTING P-TYPE ATPASE-RELATED"/>
    <property type="match status" value="1"/>
</dbReference>
<dbReference type="SUPFAM" id="SSF81653">
    <property type="entry name" value="Calcium ATPase, transduction domain A"/>
    <property type="match status" value="1"/>
</dbReference>
<dbReference type="AlphaFoldDB" id="A0A369IG53"/>
<comment type="similarity">
    <text evidence="2">Belongs to the cation transport ATPase (P-type) (TC 3.A.3) family. Type IB subfamily.</text>
</comment>
<comment type="caution">
    <text evidence="15">The sequence shown here is derived from an EMBL/GenBank/DDBJ whole genome shotgun (WGS) entry which is preliminary data.</text>
</comment>
<dbReference type="InterPro" id="IPR008250">
    <property type="entry name" value="ATPase_P-typ_transduc_dom_A_sf"/>
</dbReference>
<evidence type="ECO:0000256" key="9">
    <source>
        <dbReference type="ARBA" id="ARBA00022967"/>
    </source>
</evidence>
<keyword evidence="12 13" id="KW-0472">Membrane</keyword>
<protein>
    <submittedName>
        <fullName evidence="15">HAD family hydrolase</fullName>
    </submittedName>
</protein>
<feature type="transmembrane region" description="Helical" evidence="13">
    <location>
        <begin position="763"/>
        <end position="784"/>
    </location>
</feature>
<dbReference type="SUPFAM" id="SSF55008">
    <property type="entry name" value="HMA, heavy metal-associated domain"/>
    <property type="match status" value="1"/>
</dbReference>
<dbReference type="SUPFAM" id="SSF56784">
    <property type="entry name" value="HAD-like"/>
    <property type="match status" value="1"/>
</dbReference>
<feature type="transmembrane region" description="Helical" evidence="13">
    <location>
        <begin position="246"/>
        <end position="266"/>
    </location>
</feature>
<dbReference type="InterPro" id="IPR021993">
    <property type="entry name" value="ATPase-cat-bd"/>
</dbReference>
<dbReference type="Pfam" id="PF12156">
    <property type="entry name" value="ATPase-cat_bd"/>
    <property type="match status" value="1"/>
</dbReference>
<accession>A0A369IG53</accession>
<keyword evidence="6 13" id="KW-0812">Transmembrane</keyword>
<evidence type="ECO:0000256" key="6">
    <source>
        <dbReference type="ARBA" id="ARBA00022692"/>
    </source>
</evidence>
<dbReference type="InterPro" id="IPR059000">
    <property type="entry name" value="ATPase_P-type_domA"/>
</dbReference>
<evidence type="ECO:0000256" key="1">
    <source>
        <dbReference type="ARBA" id="ARBA00004651"/>
    </source>
</evidence>
<keyword evidence="9" id="KW-1278">Translocase</keyword>
<feature type="transmembrane region" description="Helical" evidence="13">
    <location>
        <begin position="465"/>
        <end position="483"/>
    </location>
</feature>
<dbReference type="InterPro" id="IPR006121">
    <property type="entry name" value="HMA_dom"/>
</dbReference>
<evidence type="ECO:0000313" key="15">
    <source>
        <dbReference type="EMBL" id="RDB07760.1"/>
    </source>
</evidence>
<dbReference type="CDD" id="cd00371">
    <property type="entry name" value="HMA"/>
    <property type="match status" value="1"/>
</dbReference>
<dbReference type="Gene3D" id="3.30.70.100">
    <property type="match status" value="1"/>
</dbReference>
<evidence type="ECO:0000259" key="14">
    <source>
        <dbReference type="PROSITE" id="PS50846"/>
    </source>
</evidence>
<dbReference type="PROSITE" id="PS50846">
    <property type="entry name" value="HMA_2"/>
    <property type="match status" value="1"/>
</dbReference>
<name>A0A369IG53_9BACT</name>
<evidence type="ECO:0000256" key="11">
    <source>
        <dbReference type="ARBA" id="ARBA00023065"/>
    </source>
</evidence>
<dbReference type="PRINTS" id="PR00119">
    <property type="entry name" value="CATATPASE"/>
</dbReference>
<keyword evidence="5" id="KW-0597">Phosphoprotein</keyword>
<proteinExistence type="inferred from homology"/>
<dbReference type="PROSITE" id="PS00154">
    <property type="entry name" value="ATPASE_E1_E2"/>
    <property type="match status" value="1"/>
</dbReference>
<dbReference type="GO" id="GO:0005886">
    <property type="term" value="C:plasma membrane"/>
    <property type="evidence" value="ECO:0007669"/>
    <property type="project" value="UniProtKB-SubCell"/>
</dbReference>
<dbReference type="InterPro" id="IPR001757">
    <property type="entry name" value="P_typ_ATPase"/>
</dbReference>
<dbReference type="InterPro" id="IPR018303">
    <property type="entry name" value="ATPase_P-typ_P_site"/>
</dbReference>
<dbReference type="InterPro" id="IPR023214">
    <property type="entry name" value="HAD_sf"/>
</dbReference>
<evidence type="ECO:0000256" key="8">
    <source>
        <dbReference type="ARBA" id="ARBA00022842"/>
    </source>
</evidence>
<dbReference type="Pfam" id="PF00122">
    <property type="entry name" value="E1-E2_ATPase"/>
    <property type="match status" value="1"/>
</dbReference>
<evidence type="ECO:0000256" key="10">
    <source>
        <dbReference type="ARBA" id="ARBA00022989"/>
    </source>
</evidence>
<evidence type="ECO:0000256" key="5">
    <source>
        <dbReference type="ARBA" id="ARBA00022553"/>
    </source>
</evidence>
<evidence type="ECO:0000256" key="12">
    <source>
        <dbReference type="ARBA" id="ARBA00023136"/>
    </source>
</evidence>
<dbReference type="Gene3D" id="3.40.50.1000">
    <property type="entry name" value="HAD superfamily/HAD-like"/>
    <property type="match status" value="1"/>
</dbReference>
<dbReference type="InterPro" id="IPR023299">
    <property type="entry name" value="ATPase_P-typ_cyto_dom_N"/>
</dbReference>
<sequence>MSQSISPTVEVACYHCGADCEETVIVHDDKPFCCEGCKLVYELLQENELCSYYDFTKNPGVSPDKNYYKGKYAYLDLPEVHQRIIQFTDGRQTHINWYLPQMHCSSCVYLLENLHRLQEGVISAVVNFPEKRVRIIVDEEKIKLSQLAELLTYIGYEPYISLQDVESDQSPKTNRTRLYKIGISGFAFGNVMMMSFPDYFGLGDTQTDQKLQSLFSIFSVVLALPVFFYAASDFFVSAWKAIRKRYLNIDAPIALAILVTFVRSLYEIGTQTGVGYLDSMTGIVFFMLLGRFFQDKTYSVISFDRDYKSYFPVAVTLLGKEQEATTNHQSQVTNHQILITDLQPGDHILIRNKELIPADARLVSERAMIDYSFVSGESEPVEKTRNEIIYAGGRQVGGAIELEVTKRVSQSYLTQLWNKDSFTQNNQKQDRDLVAQINRYFTWTVLGLGLAGLVFWMWAGDLPRGINAITTILIVACPCALLLSDTFTNGNILGMFGKHKFYLKNAKVIESLSEIDTVVFDKTGTLTLPDAGQIQFKGTPLTRIQRRIVRTMCEQSSHPLSRLISKLLAAVPKETTLTGFQEVEGKGIMANLGENCPIKLGSAAFVGLSEAPSTASNAHSRVYFSFGEQQVGYFEIHSYYRDNLSDTLQALKHKNYQTYLLSGDKPTDVALLGHLFGDATHLHFNQKPEDKLTFIEQLQQKGRKVLMVGDGLNDAGALVQSNVGIAVSDNINNFSPACDGILEGNHLSFLPQYVRLAKAGRSIVVQSFIISVVYNIIGLSFALTGTLAPVVAAILMPASSISIVLYTTIASRVATARAL</sequence>
<reference evidence="15 16" key="1">
    <citation type="submission" date="2018-07" db="EMBL/GenBank/DDBJ databases">
        <title>Genome analysis of Runella aurantiaca.</title>
        <authorList>
            <person name="Yang X."/>
        </authorList>
    </citation>
    <scope>NUCLEOTIDE SEQUENCE [LARGE SCALE GENOMIC DNA]</scope>
    <source>
        <strain evidence="15 16">YX9</strain>
    </source>
</reference>
<dbReference type="GO" id="GO:0055070">
    <property type="term" value="P:copper ion homeostasis"/>
    <property type="evidence" value="ECO:0007669"/>
    <property type="project" value="TreeGrafter"/>
</dbReference>
<keyword evidence="15" id="KW-0378">Hydrolase</keyword>
<dbReference type="RefSeq" id="WP_114459295.1">
    <property type="nucleotide sequence ID" value="NZ_QPIW01000001.1"/>
</dbReference>
<feature type="domain" description="HMA" evidence="14">
    <location>
        <begin position="93"/>
        <end position="159"/>
    </location>
</feature>
<dbReference type="GO" id="GO:0005507">
    <property type="term" value="F:copper ion binding"/>
    <property type="evidence" value="ECO:0007669"/>
    <property type="project" value="TreeGrafter"/>
</dbReference>
<evidence type="ECO:0000256" key="7">
    <source>
        <dbReference type="ARBA" id="ARBA00022723"/>
    </source>
</evidence>
<keyword evidence="16" id="KW-1185">Reference proteome</keyword>
<dbReference type="GO" id="GO:0043682">
    <property type="term" value="F:P-type divalent copper transporter activity"/>
    <property type="evidence" value="ECO:0007669"/>
    <property type="project" value="TreeGrafter"/>
</dbReference>
<dbReference type="EMBL" id="QPIW01000001">
    <property type="protein sequence ID" value="RDB07760.1"/>
    <property type="molecule type" value="Genomic_DNA"/>
</dbReference>
<keyword evidence="4" id="KW-1003">Cell membrane</keyword>
<evidence type="ECO:0000256" key="3">
    <source>
        <dbReference type="ARBA" id="ARBA00022448"/>
    </source>
</evidence>
<dbReference type="Gene3D" id="2.70.150.10">
    <property type="entry name" value="Calcium-transporting ATPase, cytoplasmic transduction domain A"/>
    <property type="match status" value="1"/>
</dbReference>
<dbReference type="NCBIfam" id="TIGR01494">
    <property type="entry name" value="ATPase_P-type"/>
    <property type="match status" value="1"/>
</dbReference>
<feature type="transmembrane region" description="Helical" evidence="13">
    <location>
        <begin position="216"/>
        <end position="239"/>
    </location>
</feature>
<dbReference type="GO" id="GO:0016887">
    <property type="term" value="F:ATP hydrolysis activity"/>
    <property type="evidence" value="ECO:0007669"/>
    <property type="project" value="InterPro"/>
</dbReference>
<evidence type="ECO:0000256" key="2">
    <source>
        <dbReference type="ARBA" id="ARBA00006024"/>
    </source>
</evidence>
<comment type="subcellular location">
    <subcellularLocation>
        <location evidence="1">Cell membrane</location>
        <topology evidence="1">Multi-pass membrane protein</topology>
    </subcellularLocation>
</comment>
<evidence type="ECO:0000313" key="16">
    <source>
        <dbReference type="Proteomes" id="UP000253141"/>
    </source>
</evidence>
<evidence type="ECO:0000256" key="13">
    <source>
        <dbReference type="SAM" id="Phobius"/>
    </source>
</evidence>
<feature type="transmembrane region" description="Helical" evidence="13">
    <location>
        <begin position="790"/>
        <end position="809"/>
    </location>
</feature>
<keyword evidence="11" id="KW-0406">Ion transport</keyword>
<keyword evidence="7" id="KW-0479">Metal-binding</keyword>
<dbReference type="Pfam" id="PF00702">
    <property type="entry name" value="Hydrolase"/>
    <property type="match status" value="1"/>
</dbReference>
<feature type="transmembrane region" description="Helical" evidence="13">
    <location>
        <begin position="178"/>
        <end position="196"/>
    </location>
</feature>
<dbReference type="InterPro" id="IPR036163">
    <property type="entry name" value="HMA_dom_sf"/>
</dbReference>
<dbReference type="InterPro" id="IPR036412">
    <property type="entry name" value="HAD-like_sf"/>
</dbReference>
<dbReference type="PANTHER" id="PTHR43520">
    <property type="entry name" value="ATP7, ISOFORM B"/>
    <property type="match status" value="1"/>
</dbReference>
<dbReference type="Pfam" id="PF00403">
    <property type="entry name" value="HMA"/>
    <property type="match status" value="1"/>
</dbReference>
<gene>
    <name evidence="15" type="ORF">DVG78_01505</name>
</gene>
<organism evidence="15 16">
    <name type="scientific">Runella aurantiaca</name>
    <dbReference type="NCBI Taxonomy" id="2282308"/>
    <lineage>
        <taxon>Bacteria</taxon>
        <taxon>Pseudomonadati</taxon>
        <taxon>Bacteroidota</taxon>
        <taxon>Cytophagia</taxon>
        <taxon>Cytophagales</taxon>
        <taxon>Spirosomataceae</taxon>
        <taxon>Runella</taxon>
    </lineage>
</organism>
<dbReference type="GO" id="GO:0005524">
    <property type="term" value="F:ATP binding"/>
    <property type="evidence" value="ECO:0007669"/>
    <property type="project" value="InterPro"/>
</dbReference>
<dbReference type="PRINTS" id="PR00943">
    <property type="entry name" value="CUATPASE"/>
</dbReference>
<evidence type="ECO:0000256" key="4">
    <source>
        <dbReference type="ARBA" id="ARBA00022475"/>
    </source>
</evidence>